<comment type="caution">
    <text evidence="5">The sequence shown here is derived from an EMBL/GenBank/DDBJ whole genome shotgun (WGS) entry which is preliminary data.</text>
</comment>
<dbReference type="Proteomes" id="UP001201812">
    <property type="component" value="Unassembled WGS sequence"/>
</dbReference>
<keyword evidence="6" id="KW-1185">Reference proteome</keyword>
<evidence type="ECO:0000259" key="4">
    <source>
        <dbReference type="PROSITE" id="PS51329"/>
    </source>
</evidence>
<dbReference type="PANTHER" id="PTHR15440">
    <property type="entry name" value="XRP2 PROTEIN"/>
    <property type="match status" value="1"/>
</dbReference>
<dbReference type="SMART" id="SM00673">
    <property type="entry name" value="CARP"/>
    <property type="match status" value="2"/>
</dbReference>
<organism evidence="5 6">
    <name type="scientific">Ditylenchus destructor</name>
    <dbReference type="NCBI Taxonomy" id="166010"/>
    <lineage>
        <taxon>Eukaryota</taxon>
        <taxon>Metazoa</taxon>
        <taxon>Ecdysozoa</taxon>
        <taxon>Nematoda</taxon>
        <taxon>Chromadorea</taxon>
        <taxon>Rhabditida</taxon>
        <taxon>Tylenchina</taxon>
        <taxon>Tylenchomorpha</taxon>
        <taxon>Sphaerularioidea</taxon>
        <taxon>Anguinidae</taxon>
        <taxon>Anguininae</taxon>
        <taxon>Ditylenchus</taxon>
    </lineage>
</organism>
<dbReference type="GO" id="GO:0006892">
    <property type="term" value="P:post-Golgi vesicle-mediated transport"/>
    <property type="evidence" value="ECO:0007669"/>
    <property type="project" value="TreeGrafter"/>
</dbReference>
<dbReference type="GO" id="GO:1990075">
    <property type="term" value="C:periciliary membrane compartment"/>
    <property type="evidence" value="ECO:0007669"/>
    <property type="project" value="TreeGrafter"/>
</dbReference>
<dbReference type="InterPro" id="IPR006599">
    <property type="entry name" value="CARP_motif"/>
</dbReference>
<keyword evidence="3" id="KW-0342">GTP-binding</keyword>
<keyword evidence="2 3" id="KW-0547">Nucleotide-binding</keyword>
<dbReference type="GO" id="GO:0005929">
    <property type="term" value="C:cilium"/>
    <property type="evidence" value="ECO:0007669"/>
    <property type="project" value="TreeGrafter"/>
</dbReference>
<dbReference type="PANTHER" id="PTHR15440:SF0">
    <property type="entry name" value="PROTEIN XRP2"/>
    <property type="match status" value="1"/>
</dbReference>
<dbReference type="GO" id="GO:0005096">
    <property type="term" value="F:GTPase activator activity"/>
    <property type="evidence" value="ECO:0007669"/>
    <property type="project" value="UniProtKB-UniRule"/>
</dbReference>
<evidence type="ECO:0000313" key="5">
    <source>
        <dbReference type="EMBL" id="KAI1705336.1"/>
    </source>
</evidence>
<evidence type="ECO:0000256" key="3">
    <source>
        <dbReference type="PIRSR" id="PIRSR037947-1"/>
    </source>
</evidence>
<dbReference type="PROSITE" id="PS51329">
    <property type="entry name" value="C_CAP_COFACTOR_C"/>
    <property type="match status" value="1"/>
</dbReference>
<protein>
    <submittedName>
        <fullName evidence="5">Tubulin binding cofactor C domain-containing protein</fullName>
    </submittedName>
</protein>
<dbReference type="InterPro" id="IPR012945">
    <property type="entry name" value="Tubulin-bd_cofactor_C_dom"/>
</dbReference>
<name>A0AAD4R2J7_9BILA</name>
<feature type="binding site" evidence="3">
    <location>
        <begin position="75"/>
        <end position="78"/>
    </location>
    <ligand>
        <name>GTP</name>
        <dbReference type="ChEBI" id="CHEBI:37565"/>
    </ligand>
</feature>
<comment type="similarity">
    <text evidence="1">Belongs to the TBCC family.</text>
</comment>
<sequence>MFSNVHDEVLVSAPTQVDGGQFTIEKCTDCILLVLDKTASISIDGCRNCIMVIGPCRGSIFMRDSTNCVIHAASQQFRTRDLKNIEARLYCTSGPIIEESTRIEFSPLLMNYDGIDKHMADSCLSPFANQWFRVHNVTPESSKFTLTTMHFDSKVPTHSVISEKLSEKFRRMFQKSPHGLTFDPDESYFYNVSFDKLLGPYEERAIILIKSLDDGPNAKSMQELYNEARQVIREIFRYSTLPIDGQATKDSVRLIHIQDMTLKPGDYEKILQLKMDHKTPGGKIIIIEFAGVNARSICNGALTPSNFVINPISSNGDSNGNSVRPQLVIVDATNTEFYRSQLYQYCHNQRRS</sequence>
<dbReference type="GO" id="GO:0005525">
    <property type="term" value="F:GTP binding"/>
    <property type="evidence" value="ECO:0007669"/>
    <property type="project" value="UniProtKB-UniRule"/>
</dbReference>
<dbReference type="Gene3D" id="2.160.20.70">
    <property type="match status" value="1"/>
</dbReference>
<evidence type="ECO:0000256" key="1">
    <source>
        <dbReference type="ARBA" id="ARBA00008848"/>
    </source>
</evidence>
<dbReference type="AlphaFoldDB" id="A0AAD4R2J7"/>
<dbReference type="InterPro" id="IPR017901">
    <property type="entry name" value="C-CAP_CF_C-like"/>
</dbReference>
<dbReference type="InterPro" id="IPR039093">
    <property type="entry name" value="XRP2"/>
</dbReference>
<evidence type="ECO:0000313" key="6">
    <source>
        <dbReference type="Proteomes" id="UP001201812"/>
    </source>
</evidence>
<feature type="domain" description="C-CAP/cofactor C-like" evidence="4">
    <location>
        <begin position="1"/>
        <end position="139"/>
    </location>
</feature>
<dbReference type="Pfam" id="PF07986">
    <property type="entry name" value="TBCC"/>
    <property type="match status" value="1"/>
</dbReference>
<accession>A0AAD4R2J7</accession>
<evidence type="ECO:0000256" key="2">
    <source>
        <dbReference type="ARBA" id="ARBA00022741"/>
    </source>
</evidence>
<dbReference type="InterPro" id="IPR016098">
    <property type="entry name" value="CAP/MinC_C"/>
</dbReference>
<proteinExistence type="inferred from homology"/>
<dbReference type="EMBL" id="JAKKPZ010000057">
    <property type="protein sequence ID" value="KAI1705336.1"/>
    <property type="molecule type" value="Genomic_DNA"/>
</dbReference>
<gene>
    <name evidence="5" type="ORF">DdX_13651</name>
</gene>
<reference evidence="5" key="1">
    <citation type="submission" date="2022-01" db="EMBL/GenBank/DDBJ databases">
        <title>Genome Sequence Resource for Two Populations of Ditylenchus destructor, the Migratory Endoparasitic Phytonematode.</title>
        <authorList>
            <person name="Zhang H."/>
            <person name="Lin R."/>
            <person name="Xie B."/>
        </authorList>
    </citation>
    <scope>NUCLEOTIDE SEQUENCE</scope>
    <source>
        <strain evidence="5">BazhouSP</strain>
    </source>
</reference>
<feature type="binding site" evidence="3">
    <location>
        <begin position="58"/>
        <end position="59"/>
    </location>
    <ligand>
        <name>GTP</name>
        <dbReference type="ChEBI" id="CHEBI:37565"/>
    </ligand>
</feature>